<name>A0A917QGP7_9HYPH</name>
<keyword evidence="3" id="KW-1185">Reference proteome</keyword>
<feature type="domain" description="Alpha-L-glutamate ligase-related protein ATP-grasp" evidence="1">
    <location>
        <begin position="152"/>
        <end position="301"/>
    </location>
</feature>
<evidence type="ECO:0000259" key="1">
    <source>
        <dbReference type="Pfam" id="PF14397"/>
    </source>
</evidence>
<dbReference type="Pfam" id="PF14397">
    <property type="entry name" value="ATPgrasp_ST"/>
    <property type="match status" value="1"/>
</dbReference>
<accession>A0A917QGP7</accession>
<reference evidence="2 3" key="1">
    <citation type="journal article" date="2014" name="Int. J. Syst. Evol. Microbiol.">
        <title>Complete genome sequence of Corynebacterium casei LMG S-19264T (=DSM 44701T), isolated from a smear-ripened cheese.</title>
        <authorList>
            <consortium name="US DOE Joint Genome Institute (JGI-PGF)"/>
            <person name="Walter F."/>
            <person name="Albersmeier A."/>
            <person name="Kalinowski J."/>
            <person name="Ruckert C."/>
        </authorList>
    </citation>
    <scope>NUCLEOTIDE SEQUENCE [LARGE SCALE GENOMIC DNA]</scope>
    <source>
        <strain evidence="2 3">CGMCC 1.9161</strain>
    </source>
</reference>
<dbReference type="SUPFAM" id="SSF56059">
    <property type="entry name" value="Glutathione synthetase ATP-binding domain-like"/>
    <property type="match status" value="1"/>
</dbReference>
<dbReference type="EMBL" id="BMMF01000013">
    <property type="protein sequence ID" value="GGK48987.1"/>
    <property type="molecule type" value="Genomic_DNA"/>
</dbReference>
<dbReference type="InterPro" id="IPR039523">
    <property type="entry name" value="RimK-rel_E_lig_ATP-grasp"/>
</dbReference>
<dbReference type="RefSeq" id="WP_188915026.1">
    <property type="nucleotide sequence ID" value="NZ_BMMF01000013.1"/>
</dbReference>
<comment type="caution">
    <text evidence="2">The sequence shown here is derived from an EMBL/GenBank/DDBJ whole genome shotgun (WGS) entry which is preliminary data.</text>
</comment>
<sequence>MIGGVVRRLRVVRRLLEIERGAGGKRRPDLWARGFVSQRAALYPLDRHPRALFLSDWEIEHRLARANPDSAIAFLENKAFFHAFLAWSGLADHAAEMIGILADGVPTLAAGRTDLESAFAEGRLVCKPVSGAGGRDVVVATSPGDLPRDRGPYVVERFIPQHAYVAEIFPSSLNTIRILTLRGASGEPFAAAAVHRFGVAASAPVDNFKRGGLSALVGLETGRLSAARSNPGLHARDVHSHHPDTGAPIDGVVVPGWEAARGLALDLAARIPGLRLAGWDVCVSRDGPRVVEGNARIPNPNLIQAHGPLLGDPRIRDALWRMGVLSDRRRREAEKASRG</sequence>
<evidence type="ECO:0000313" key="3">
    <source>
        <dbReference type="Proteomes" id="UP000600449"/>
    </source>
</evidence>
<proteinExistence type="predicted"/>
<protein>
    <recommendedName>
        <fullName evidence="1">Alpha-L-glutamate ligase-related protein ATP-grasp domain-containing protein</fullName>
    </recommendedName>
</protein>
<evidence type="ECO:0000313" key="2">
    <source>
        <dbReference type="EMBL" id="GGK48987.1"/>
    </source>
</evidence>
<dbReference type="Proteomes" id="UP000600449">
    <property type="component" value="Unassembled WGS sequence"/>
</dbReference>
<organism evidence="2 3">
    <name type="scientific">Salinarimonas ramus</name>
    <dbReference type="NCBI Taxonomy" id="690164"/>
    <lineage>
        <taxon>Bacteria</taxon>
        <taxon>Pseudomonadati</taxon>
        <taxon>Pseudomonadota</taxon>
        <taxon>Alphaproteobacteria</taxon>
        <taxon>Hyphomicrobiales</taxon>
        <taxon>Salinarimonadaceae</taxon>
        <taxon>Salinarimonas</taxon>
    </lineage>
</organism>
<gene>
    <name evidence="2" type="ORF">GCM10011322_39990</name>
</gene>
<dbReference type="AlphaFoldDB" id="A0A917QGP7"/>